<dbReference type="Gene3D" id="3.40.50.11350">
    <property type="match status" value="1"/>
</dbReference>
<feature type="transmembrane region" description="Helical" evidence="2">
    <location>
        <begin position="15"/>
        <end position="37"/>
    </location>
</feature>
<feature type="transmembrane region" description="Helical" evidence="2">
    <location>
        <begin position="412"/>
        <end position="431"/>
    </location>
</feature>
<evidence type="ECO:0000313" key="4">
    <source>
        <dbReference type="Proteomes" id="UP000541558"/>
    </source>
</evidence>
<protein>
    <submittedName>
        <fullName evidence="3">Uncharacterized protein</fullName>
    </submittedName>
</protein>
<evidence type="ECO:0000256" key="2">
    <source>
        <dbReference type="SAM" id="Phobius"/>
    </source>
</evidence>
<reference evidence="3 4" key="1">
    <citation type="journal article" date="2020" name="ISME J.">
        <title>Uncovering the hidden diversity of litter-decomposition mechanisms in mushroom-forming fungi.</title>
        <authorList>
            <person name="Floudas D."/>
            <person name="Bentzer J."/>
            <person name="Ahren D."/>
            <person name="Johansson T."/>
            <person name="Persson P."/>
            <person name="Tunlid A."/>
        </authorList>
    </citation>
    <scope>NUCLEOTIDE SEQUENCE [LARGE SCALE GENOMIC DNA]</scope>
    <source>
        <strain evidence="3 4">CBS 175.51</strain>
    </source>
</reference>
<dbReference type="OrthoDB" id="2559662at2759"/>
<feature type="transmembrane region" description="Helical" evidence="2">
    <location>
        <begin position="223"/>
        <end position="247"/>
    </location>
</feature>
<gene>
    <name evidence="3" type="ORF">D9611_000418</name>
</gene>
<dbReference type="AlphaFoldDB" id="A0A8H5F7N6"/>
<keyword evidence="4" id="KW-1185">Reference proteome</keyword>
<name>A0A8H5F7N6_9AGAR</name>
<feature type="region of interest" description="Disordered" evidence="1">
    <location>
        <begin position="297"/>
        <end position="341"/>
    </location>
</feature>
<dbReference type="CDD" id="cd11296">
    <property type="entry name" value="O-FucT_like"/>
    <property type="match status" value="1"/>
</dbReference>
<dbReference type="EMBL" id="JAACJK010000163">
    <property type="protein sequence ID" value="KAF5326233.1"/>
    <property type="molecule type" value="Genomic_DNA"/>
</dbReference>
<organism evidence="3 4">
    <name type="scientific">Ephemerocybe angulata</name>
    <dbReference type="NCBI Taxonomy" id="980116"/>
    <lineage>
        <taxon>Eukaryota</taxon>
        <taxon>Fungi</taxon>
        <taxon>Dikarya</taxon>
        <taxon>Basidiomycota</taxon>
        <taxon>Agaricomycotina</taxon>
        <taxon>Agaricomycetes</taxon>
        <taxon>Agaricomycetidae</taxon>
        <taxon>Agaricales</taxon>
        <taxon>Agaricineae</taxon>
        <taxon>Psathyrellaceae</taxon>
        <taxon>Ephemerocybe</taxon>
    </lineage>
</organism>
<sequence length="805" mass="91648">MFPAPIGGIPLRSEFAASLVFAILYGLLIPVLVYRLWDRRSRTTVFLGTIIAVFERTIVLSLRTVATQRDDWRFSDGFLKYNQITLGLGFVSIGNDLVGLVRCLLVNPTYGYGDGGRYDESPAAATKDSSFQAPRVGDVDRPAERHRCRKFSFWMLMFFLSSNIPGSVAGGMFQRKYFENEQKAHLMMKLRYASSAVALFLISVLMAAGAWSRKYQPRASHKAIHRLFVLGTLLIIVALYRLSVMYHTTPAFESTLAGTLNSPGAKASFYILHLLPEWLCLVILLCFNTRKTFGTGPIGDKRGRDDTPEQILKRKAQKAKRDAKKANRENRNADPERHSDSIPLRNIATSSLLIDTRLTGRGSHDNWRQWPVLSPGKDGHHHGITTDSRAVQDSSRTSTALVMPPRFLSLRYLLALAFLALVVTVYVFYSLRPPYALYDNLFRSEILESQDLTRNPTSHKKYVKFRQLQGAGFNNQAQEILLFHHLALETGRTYVYQPFIWRPRGEKEKVPLSAFLRGPTRGSINEATFDEVCPESEVKHVKIRQSYDRQWEHAKAVLGSNDRCVVVDDWLFSWGYLASPGIHDIWPSYQNYLNKHFEWSSQVLGVVQRTKTDLNLATNETSSYMALHLRRGDFETHCNWLRHEKTGFTTWATLPQLAHSTLYPSLDINDPDSVFDHCYPSLRRILDAVTLQAKDRPHMRRLHILHDGAWDHPLVYLQFYKLREALMSFQWTRKQRWKGGPMVQVTQSSDLPVQRGERDWKVCVDMDLAIKADAFVGNGYSSLSSQIVALRLALGPGTADDITLV</sequence>
<keyword evidence="2" id="KW-0812">Transmembrane</keyword>
<keyword evidence="2" id="KW-0472">Membrane</keyword>
<evidence type="ECO:0000256" key="1">
    <source>
        <dbReference type="SAM" id="MobiDB-lite"/>
    </source>
</evidence>
<feature type="transmembrane region" description="Helical" evidence="2">
    <location>
        <begin position="267"/>
        <end position="287"/>
    </location>
</feature>
<evidence type="ECO:0000313" key="3">
    <source>
        <dbReference type="EMBL" id="KAF5326233.1"/>
    </source>
</evidence>
<comment type="caution">
    <text evidence="3">The sequence shown here is derived from an EMBL/GenBank/DDBJ whole genome shotgun (WGS) entry which is preliminary data.</text>
</comment>
<feature type="compositionally biased region" description="Basic and acidic residues" evidence="1">
    <location>
        <begin position="324"/>
        <end position="340"/>
    </location>
</feature>
<dbReference type="Proteomes" id="UP000541558">
    <property type="component" value="Unassembled WGS sequence"/>
</dbReference>
<feature type="compositionally biased region" description="Basic residues" evidence="1">
    <location>
        <begin position="313"/>
        <end position="323"/>
    </location>
</feature>
<keyword evidence="2" id="KW-1133">Transmembrane helix</keyword>
<proteinExistence type="predicted"/>
<accession>A0A8H5F7N6</accession>
<feature type="transmembrane region" description="Helical" evidence="2">
    <location>
        <begin position="192"/>
        <end position="211"/>
    </location>
</feature>
<feature type="transmembrane region" description="Helical" evidence="2">
    <location>
        <begin position="151"/>
        <end position="172"/>
    </location>
</feature>